<reference evidence="11 12" key="1">
    <citation type="submission" date="2015-07" db="EMBL/GenBank/DDBJ databases">
        <title>Draft genome of Bellilinea caldifistulae DSM 17877.</title>
        <authorList>
            <person name="Hemp J."/>
            <person name="Ward L.M."/>
            <person name="Pace L.A."/>
            <person name="Fischer W.W."/>
        </authorList>
    </citation>
    <scope>NUCLEOTIDE SEQUENCE [LARGE SCALE GENOMIC DNA]</scope>
    <source>
        <strain evidence="11 12">GOMI-1</strain>
    </source>
</reference>
<keyword evidence="9" id="KW-0812">Transmembrane</keyword>
<dbReference type="GO" id="GO:0043744">
    <property type="term" value="F:N2-acetyl-L-aminoadipate kinase activity"/>
    <property type="evidence" value="ECO:0007669"/>
    <property type="project" value="RHEA"/>
</dbReference>
<dbReference type="InterPro" id="IPR004662">
    <property type="entry name" value="AcgluKinase_fam"/>
</dbReference>
<dbReference type="PRINTS" id="PR00474">
    <property type="entry name" value="GLU5KINASE"/>
</dbReference>
<dbReference type="OrthoDB" id="9803155at2"/>
<evidence type="ECO:0000256" key="6">
    <source>
        <dbReference type="ARBA" id="ARBA00022840"/>
    </source>
</evidence>
<dbReference type="InterPro" id="IPR001057">
    <property type="entry name" value="Glu/AcGlu_kinase"/>
</dbReference>
<keyword evidence="5 8" id="KW-0418">Kinase</keyword>
<comment type="function">
    <text evidence="8">Catalyzes the phosphorylation of LysW-gamma-alpha-aminoadipate.</text>
</comment>
<name>A0A0N8GN03_9CHLR</name>
<keyword evidence="9" id="KW-1133">Transmembrane helix</keyword>
<comment type="catalytic activity">
    <reaction evidence="8">
        <text>[amino-group carrier protein]-C-terminal-N-(1,4-dicarboxybutan-1-yl)-L-glutamine + ATP = [amino-group carrier protein]-C-terminal-N-(1-carboxy-5-phosphooxy-5-oxopentan-1-yl)-L-glutamine + ADP</text>
        <dbReference type="Rhea" id="RHEA:41944"/>
        <dbReference type="Rhea" id="RHEA-COMP:9694"/>
        <dbReference type="Rhea" id="RHEA-COMP:9712"/>
        <dbReference type="ChEBI" id="CHEBI:30616"/>
        <dbReference type="ChEBI" id="CHEBI:78499"/>
        <dbReference type="ChEBI" id="CHEBI:78503"/>
        <dbReference type="ChEBI" id="CHEBI:456216"/>
        <dbReference type="EC" id="2.7.2.17"/>
    </reaction>
</comment>
<dbReference type="HAMAP" id="MF_02082">
    <property type="entry name" value="LysZ"/>
    <property type="match status" value="1"/>
</dbReference>
<dbReference type="PANTHER" id="PTHR23342:SF20">
    <property type="entry name" value="[LYSW]-AMINOADIPATE KINASE"/>
    <property type="match status" value="1"/>
</dbReference>
<dbReference type="GO" id="GO:0019878">
    <property type="term" value="P:lysine biosynthetic process via aminoadipic acid"/>
    <property type="evidence" value="ECO:0007669"/>
    <property type="project" value="UniProtKB-UniRule"/>
</dbReference>
<feature type="transmembrane region" description="Helical" evidence="9">
    <location>
        <begin position="174"/>
        <end position="193"/>
    </location>
</feature>
<dbReference type="InterPro" id="IPR036393">
    <property type="entry name" value="AceGlu_kinase-like_sf"/>
</dbReference>
<dbReference type="UniPathway" id="UPA00033">
    <property type="reaction ID" value="UER00036"/>
</dbReference>
<feature type="domain" description="Aspartate/glutamate/uridylate kinase" evidence="10">
    <location>
        <begin position="2"/>
        <end position="246"/>
    </location>
</feature>
<feature type="binding site" evidence="8">
    <location>
        <position position="168"/>
    </location>
    <ligand>
        <name>substrate</name>
    </ligand>
</feature>
<dbReference type="GO" id="GO:0003991">
    <property type="term" value="F:acetylglutamate kinase activity"/>
    <property type="evidence" value="ECO:0007669"/>
    <property type="project" value="TreeGrafter"/>
</dbReference>
<dbReference type="GO" id="GO:0005524">
    <property type="term" value="F:ATP binding"/>
    <property type="evidence" value="ECO:0007669"/>
    <property type="project" value="UniProtKB-KW"/>
</dbReference>
<evidence type="ECO:0000256" key="4">
    <source>
        <dbReference type="ARBA" id="ARBA00022741"/>
    </source>
</evidence>
<organism evidence="11 12">
    <name type="scientific">Bellilinea caldifistulae</name>
    <dbReference type="NCBI Taxonomy" id="360411"/>
    <lineage>
        <taxon>Bacteria</taxon>
        <taxon>Bacillati</taxon>
        <taxon>Chloroflexota</taxon>
        <taxon>Anaerolineae</taxon>
        <taxon>Anaerolineales</taxon>
        <taxon>Anaerolineaceae</taxon>
        <taxon>Bellilinea</taxon>
    </lineage>
</organism>
<keyword evidence="9" id="KW-0472">Membrane</keyword>
<dbReference type="PIRSF" id="PIRSF000728">
    <property type="entry name" value="NAGK"/>
    <property type="match status" value="1"/>
</dbReference>
<evidence type="ECO:0000256" key="3">
    <source>
        <dbReference type="ARBA" id="ARBA00022679"/>
    </source>
</evidence>
<evidence type="ECO:0000259" key="10">
    <source>
        <dbReference type="Pfam" id="PF00696"/>
    </source>
</evidence>
<keyword evidence="4 8" id="KW-0547">Nucleotide-binding</keyword>
<accession>A0A0N8GN03</accession>
<dbReference type="EMBL" id="LGHJ01000011">
    <property type="protein sequence ID" value="KPL76738.1"/>
    <property type="molecule type" value="Genomic_DNA"/>
</dbReference>
<keyword evidence="12" id="KW-1185">Reference proteome</keyword>
<dbReference type="Proteomes" id="UP000050514">
    <property type="component" value="Unassembled WGS sequence"/>
</dbReference>
<comment type="caution">
    <text evidence="11">The sequence shown here is derived from an EMBL/GenBank/DDBJ whole genome shotgun (WGS) entry which is preliminary data.</text>
</comment>
<feature type="site" description="Transition state stabilizer" evidence="8">
    <location>
        <position position="229"/>
    </location>
</feature>
<dbReference type="NCBIfam" id="NF010659">
    <property type="entry name" value="PRK14058.1-1"/>
    <property type="match status" value="1"/>
</dbReference>
<evidence type="ECO:0000256" key="2">
    <source>
        <dbReference type="ARBA" id="ARBA00022605"/>
    </source>
</evidence>
<evidence type="ECO:0000313" key="11">
    <source>
        <dbReference type="EMBL" id="KPL76738.1"/>
    </source>
</evidence>
<keyword evidence="3 8" id="KW-0808">Transferase</keyword>
<proteinExistence type="inferred from homology"/>
<keyword evidence="6 8" id="KW-0067">ATP-binding</keyword>
<comment type="caution">
    <text evidence="8">Lacks conserved residue(s) required for the propagation of feature annotation.</text>
</comment>
<dbReference type="NCBIfam" id="TIGR00761">
    <property type="entry name" value="argB"/>
    <property type="match status" value="1"/>
</dbReference>
<dbReference type="GO" id="GO:0006526">
    <property type="term" value="P:L-arginine biosynthetic process"/>
    <property type="evidence" value="ECO:0007669"/>
    <property type="project" value="TreeGrafter"/>
</dbReference>
<evidence type="ECO:0000313" key="12">
    <source>
        <dbReference type="Proteomes" id="UP000050514"/>
    </source>
</evidence>
<evidence type="ECO:0000256" key="7">
    <source>
        <dbReference type="ARBA" id="ARBA00023154"/>
    </source>
</evidence>
<dbReference type="AlphaFoldDB" id="A0A0N8GN03"/>
<keyword evidence="2 8" id="KW-0028">Amino-acid biosynthesis</keyword>
<comment type="subcellular location">
    <subcellularLocation>
        <location evidence="8">Cytoplasm</location>
    </subcellularLocation>
</comment>
<dbReference type="NCBIfam" id="NF010661">
    <property type="entry name" value="PRK14058.1-3"/>
    <property type="match status" value="1"/>
</dbReference>
<dbReference type="NCBIfam" id="NF010662">
    <property type="entry name" value="PRK14058.1-4"/>
    <property type="match status" value="1"/>
</dbReference>
<dbReference type="InterPro" id="IPR037529">
    <property type="entry name" value="LysZ"/>
</dbReference>
<dbReference type="Pfam" id="PF00696">
    <property type="entry name" value="AA_kinase"/>
    <property type="match status" value="1"/>
</dbReference>
<dbReference type="EC" id="2.7.2.17" evidence="8"/>
<dbReference type="SUPFAM" id="SSF53633">
    <property type="entry name" value="Carbamate kinase-like"/>
    <property type="match status" value="1"/>
</dbReference>
<dbReference type="RefSeq" id="WP_061912811.1">
    <property type="nucleotide sequence ID" value="NZ_DF967971.1"/>
</dbReference>
<keyword evidence="1 8" id="KW-0963">Cytoplasm</keyword>
<dbReference type="InterPro" id="IPR001048">
    <property type="entry name" value="Asp/Glu/Uridylate_kinase"/>
</dbReference>
<dbReference type="PANTHER" id="PTHR23342">
    <property type="entry name" value="N-ACETYLGLUTAMATE SYNTHASE"/>
    <property type="match status" value="1"/>
</dbReference>
<feature type="site" description="Transition state stabilizer" evidence="8">
    <location>
        <position position="5"/>
    </location>
</feature>
<dbReference type="Gene3D" id="3.40.1160.10">
    <property type="entry name" value="Acetylglutamate kinase-like"/>
    <property type="match status" value="1"/>
</dbReference>
<comment type="similarity">
    <text evidence="8">Belongs to the acetylglutamate kinase family. LysZ subfamily.</text>
</comment>
<dbReference type="STRING" id="360411.AC812_05410"/>
<sequence>MLVVKIGGAAGVNISSICADVANLVQQGQKVVLVHGGSAEVNEISTQLGHPPRFVTSESGFTSRYTDRKTLEIFAMVTAGKINTLLVEQLQKHGVNAFGLTGLDGRWMIAHRKEAIRVVENGRKLVLRDDYTGKIEQVNPAILSLLIATGYTPVVAPLAISPNGEALNVDADRAAAMVAAALGAATLILLTNVPGLMRKFPDESTLIHHLPRVEVQRAIEYAEGRMKKKVLGAAEALQGGVSRVIFGDGRSPHPLVDALQGKGTVIE</sequence>
<feature type="binding site" evidence="8">
    <location>
        <position position="64"/>
    </location>
    <ligand>
        <name>substrate</name>
    </ligand>
</feature>
<feature type="transmembrane region" description="Helical" evidence="9">
    <location>
        <begin position="141"/>
        <end position="162"/>
    </location>
</feature>
<evidence type="ECO:0000256" key="1">
    <source>
        <dbReference type="ARBA" id="ARBA00022490"/>
    </source>
</evidence>
<gene>
    <name evidence="8" type="primary">lysZ</name>
    <name evidence="11" type="ORF">AC812_05410</name>
</gene>
<keyword evidence="7 8" id="KW-0457">Lysine biosynthesis</keyword>
<protein>
    <recommendedName>
        <fullName evidence="8">Putative [LysW]-aminoadipate kinase</fullName>
        <ecNumber evidence="8">2.7.2.17</ecNumber>
    </recommendedName>
</protein>
<evidence type="ECO:0000256" key="5">
    <source>
        <dbReference type="ARBA" id="ARBA00022777"/>
    </source>
</evidence>
<evidence type="ECO:0000256" key="8">
    <source>
        <dbReference type="HAMAP-Rule" id="MF_02082"/>
    </source>
</evidence>
<comment type="pathway">
    <text evidence="8">Amino-acid biosynthesis; L-lysine biosynthesis via AAA pathway; L-lysine from L-alpha-aminoadipate (Thermus route): step 2/5.</text>
</comment>
<dbReference type="GO" id="GO:0005737">
    <property type="term" value="C:cytoplasm"/>
    <property type="evidence" value="ECO:0007669"/>
    <property type="project" value="UniProtKB-SubCell"/>
</dbReference>
<evidence type="ECO:0000256" key="9">
    <source>
        <dbReference type="SAM" id="Phobius"/>
    </source>
</evidence>